<dbReference type="HOGENOM" id="CLU_2160812_0_0_1"/>
<dbReference type="InParanoid" id="K1PRX1"/>
<dbReference type="InterPro" id="IPR036236">
    <property type="entry name" value="Znf_C2H2_sf"/>
</dbReference>
<protein>
    <submittedName>
        <fullName evidence="1">Uncharacterized protein</fullName>
    </submittedName>
</protein>
<dbReference type="EMBL" id="JH818096">
    <property type="protein sequence ID" value="EKC21564.1"/>
    <property type="molecule type" value="Genomic_DNA"/>
</dbReference>
<dbReference type="PROSITE" id="PS50157">
    <property type="entry name" value="ZINC_FINGER_C2H2_2"/>
    <property type="match status" value="1"/>
</dbReference>
<proteinExistence type="predicted"/>
<name>K1PRX1_MAGGI</name>
<dbReference type="PROSITE" id="PS00028">
    <property type="entry name" value="ZINC_FINGER_C2H2_1"/>
    <property type="match status" value="1"/>
</dbReference>
<accession>K1PRX1</accession>
<evidence type="ECO:0000313" key="1">
    <source>
        <dbReference type="EMBL" id="EKC21564.1"/>
    </source>
</evidence>
<reference evidence="1" key="1">
    <citation type="journal article" date="2012" name="Nature">
        <title>The oyster genome reveals stress adaptation and complexity of shell formation.</title>
        <authorList>
            <person name="Zhang G."/>
            <person name="Fang X."/>
            <person name="Guo X."/>
            <person name="Li L."/>
            <person name="Luo R."/>
            <person name="Xu F."/>
            <person name="Yang P."/>
            <person name="Zhang L."/>
            <person name="Wang X."/>
            <person name="Qi H."/>
            <person name="Xiong Z."/>
            <person name="Que H."/>
            <person name="Xie Y."/>
            <person name="Holland P.W."/>
            <person name="Paps J."/>
            <person name="Zhu Y."/>
            <person name="Wu F."/>
            <person name="Chen Y."/>
            <person name="Wang J."/>
            <person name="Peng C."/>
            <person name="Meng J."/>
            <person name="Yang L."/>
            <person name="Liu J."/>
            <person name="Wen B."/>
            <person name="Zhang N."/>
            <person name="Huang Z."/>
            <person name="Zhu Q."/>
            <person name="Feng Y."/>
            <person name="Mount A."/>
            <person name="Hedgecock D."/>
            <person name="Xu Z."/>
            <person name="Liu Y."/>
            <person name="Domazet-Loso T."/>
            <person name="Du Y."/>
            <person name="Sun X."/>
            <person name="Zhang S."/>
            <person name="Liu B."/>
            <person name="Cheng P."/>
            <person name="Jiang X."/>
            <person name="Li J."/>
            <person name="Fan D."/>
            <person name="Wang W."/>
            <person name="Fu W."/>
            <person name="Wang T."/>
            <person name="Wang B."/>
            <person name="Zhang J."/>
            <person name="Peng Z."/>
            <person name="Li Y."/>
            <person name="Li N."/>
            <person name="Wang J."/>
            <person name="Chen M."/>
            <person name="He Y."/>
            <person name="Tan F."/>
            <person name="Song X."/>
            <person name="Zheng Q."/>
            <person name="Huang R."/>
            <person name="Yang H."/>
            <person name="Du X."/>
            <person name="Chen L."/>
            <person name="Yang M."/>
            <person name="Gaffney P.M."/>
            <person name="Wang S."/>
            <person name="Luo L."/>
            <person name="She Z."/>
            <person name="Ming Y."/>
            <person name="Huang W."/>
            <person name="Zhang S."/>
            <person name="Huang B."/>
            <person name="Zhang Y."/>
            <person name="Qu T."/>
            <person name="Ni P."/>
            <person name="Miao G."/>
            <person name="Wang J."/>
            <person name="Wang Q."/>
            <person name="Steinberg C.E."/>
            <person name="Wang H."/>
            <person name="Li N."/>
            <person name="Qian L."/>
            <person name="Zhang G."/>
            <person name="Li Y."/>
            <person name="Yang H."/>
            <person name="Liu X."/>
            <person name="Wang J."/>
            <person name="Yin Y."/>
            <person name="Wang J."/>
        </authorList>
    </citation>
    <scope>NUCLEOTIDE SEQUENCE [LARGE SCALE GENOMIC DNA]</scope>
    <source>
        <strain evidence="1">05x7-T-G4-1.051#20</strain>
    </source>
</reference>
<organism evidence="1">
    <name type="scientific">Magallana gigas</name>
    <name type="common">Pacific oyster</name>
    <name type="synonym">Crassostrea gigas</name>
    <dbReference type="NCBI Taxonomy" id="29159"/>
    <lineage>
        <taxon>Eukaryota</taxon>
        <taxon>Metazoa</taxon>
        <taxon>Spiralia</taxon>
        <taxon>Lophotrochozoa</taxon>
        <taxon>Mollusca</taxon>
        <taxon>Bivalvia</taxon>
        <taxon>Autobranchia</taxon>
        <taxon>Pteriomorphia</taxon>
        <taxon>Ostreida</taxon>
        <taxon>Ostreoidea</taxon>
        <taxon>Ostreidae</taxon>
        <taxon>Magallana</taxon>
    </lineage>
</organism>
<dbReference type="InterPro" id="IPR013087">
    <property type="entry name" value="Znf_C2H2_type"/>
</dbReference>
<sequence length="111" mass="12623">MSGKFFKCGFCDEAFAEAEELNWHLREHSSFNRMQPEKRQKPCQEFKGAMNPIDCNCEGYASNTKHGASCVKVRVFFKAGNSYKLDARKAETCLEADLTAYIFCVFIATTQ</sequence>
<dbReference type="AlphaFoldDB" id="K1PRX1"/>
<gene>
    <name evidence="1" type="ORF">CGI_10003769</name>
</gene>
<dbReference type="Gene3D" id="3.30.160.60">
    <property type="entry name" value="Classic Zinc Finger"/>
    <property type="match status" value="1"/>
</dbReference>
<dbReference type="SUPFAM" id="SSF57667">
    <property type="entry name" value="beta-beta-alpha zinc fingers"/>
    <property type="match status" value="1"/>
</dbReference>